<keyword evidence="1" id="KW-0479">Metal-binding</keyword>
<dbReference type="Pfam" id="PF03101">
    <property type="entry name" value="FAR1"/>
    <property type="match status" value="1"/>
</dbReference>
<keyword evidence="1" id="KW-0863">Zinc-finger</keyword>
<dbReference type="AlphaFoldDB" id="A0AAF0WBN3"/>
<evidence type="ECO:0000256" key="1">
    <source>
        <dbReference type="PROSITE-ProRule" id="PRU00325"/>
    </source>
</evidence>
<dbReference type="Proteomes" id="UP000077755">
    <property type="component" value="Chromosome 2"/>
</dbReference>
<dbReference type="PANTHER" id="PTHR47718:SF17">
    <property type="entry name" value="PROTEIN FAR1-RELATED SEQUENCE 5-LIKE"/>
    <property type="match status" value="1"/>
</dbReference>
<feature type="domain" description="SWIM-type" evidence="2">
    <location>
        <begin position="592"/>
        <end position="628"/>
    </location>
</feature>
<keyword evidence="4" id="KW-1185">Reference proteome</keyword>
<evidence type="ECO:0000313" key="3">
    <source>
        <dbReference type="EMBL" id="WOG86962.1"/>
    </source>
</evidence>
<accession>A0AAF0WBN3</accession>
<reference evidence="3" key="2">
    <citation type="submission" date="2022-03" db="EMBL/GenBank/DDBJ databases">
        <title>Draft title - Genomic analysis of global carrot germplasm unveils the trajectory of domestication and the origin of high carotenoid orange carrot.</title>
        <authorList>
            <person name="Iorizzo M."/>
            <person name="Ellison S."/>
            <person name="Senalik D."/>
            <person name="Macko-Podgorni A."/>
            <person name="Grzebelus D."/>
            <person name="Bostan H."/>
            <person name="Rolling W."/>
            <person name="Curaba J."/>
            <person name="Simon P."/>
        </authorList>
    </citation>
    <scope>NUCLEOTIDE SEQUENCE</scope>
    <source>
        <tissue evidence="3">Leaf</tissue>
    </source>
</reference>
<dbReference type="GO" id="GO:0008270">
    <property type="term" value="F:zinc ion binding"/>
    <property type="evidence" value="ECO:0007669"/>
    <property type="project" value="UniProtKB-KW"/>
</dbReference>
<reference evidence="3" key="1">
    <citation type="journal article" date="2016" name="Nat. Genet.">
        <title>A high-quality carrot genome assembly provides new insights into carotenoid accumulation and asterid genome evolution.</title>
        <authorList>
            <person name="Iorizzo M."/>
            <person name="Ellison S."/>
            <person name="Senalik D."/>
            <person name="Zeng P."/>
            <person name="Satapoomin P."/>
            <person name="Huang J."/>
            <person name="Bowman M."/>
            <person name="Iovene M."/>
            <person name="Sanseverino W."/>
            <person name="Cavagnaro P."/>
            <person name="Yildiz M."/>
            <person name="Macko-Podgorni A."/>
            <person name="Moranska E."/>
            <person name="Grzebelus E."/>
            <person name="Grzebelus D."/>
            <person name="Ashrafi H."/>
            <person name="Zheng Z."/>
            <person name="Cheng S."/>
            <person name="Spooner D."/>
            <person name="Van Deynze A."/>
            <person name="Simon P."/>
        </authorList>
    </citation>
    <scope>NUCLEOTIDE SEQUENCE</scope>
    <source>
        <tissue evidence="3">Leaf</tissue>
    </source>
</reference>
<evidence type="ECO:0000259" key="2">
    <source>
        <dbReference type="PROSITE" id="PS50966"/>
    </source>
</evidence>
<keyword evidence="1" id="KW-0862">Zinc</keyword>
<evidence type="ECO:0000313" key="4">
    <source>
        <dbReference type="Proteomes" id="UP000077755"/>
    </source>
</evidence>
<gene>
    <name evidence="3" type="ORF">DCAR_0206181</name>
</gene>
<dbReference type="Pfam" id="PF10551">
    <property type="entry name" value="MULE"/>
    <property type="match status" value="1"/>
</dbReference>
<dbReference type="PANTHER" id="PTHR47718">
    <property type="entry name" value="OS01G0519700 PROTEIN"/>
    <property type="match status" value="1"/>
</dbReference>
<protein>
    <recommendedName>
        <fullName evidence="2">SWIM-type domain-containing protein</fullName>
    </recommendedName>
</protein>
<dbReference type="PROSITE" id="PS50966">
    <property type="entry name" value="ZF_SWIM"/>
    <property type="match status" value="1"/>
</dbReference>
<dbReference type="InterPro" id="IPR004330">
    <property type="entry name" value="FAR1_DNA_bnd_dom"/>
</dbReference>
<name>A0AAF0WBN3_DAUCS</name>
<sequence length="787" mass="90809">MMVEVGGGDSMVVLRCCICTSVSFLALELELYAMENTSRNTEVHSNSDACSNTVFDHHRIDENFDVDFRELGKDWIPECAEGLKPYIDQRFSDLDKAFIFYKEYGRSSGFDVRRSTERSDKDGNTIEKYFVCSRSGRPDDKNVDGKLQKRRRTVSTKCECHADLVLASHQLGGFYVKKFTESHNHPFAGKGGMQFLRCSRSLTEFHRTFIFDASKSNIGASRAYTIFKSMIGSYEDVGATVVDFKNFARDIKQHIGKHDADMIVQKFRDIQESSDSSFRFEYRTDSGNHLTQLFWADGEGRKNYEVFGDAVSFDATYRTNKYGMVFIPLVGIDNHWKSVTFGAILLEREDNENYIWACESFKKVFGKDPKCIITDQDLAMKAALQISFPLVKHRLCMWHIMKKFPSKLGTVFCAESGFMDKLGRVIWADHITPDEFEQGWLDAVDEFDLNENVWLKEMFDMRSLWIPAYFNDEPMVGLMRTTSRSESSNFYFGNYVQRGDTLSEFYICYQSAIEKQRNNAKKLTHYDDFTPKTITDREIEKDAIRLYTRDLFYKVQEEIRAGCMDIILLGMTCLDNVKKIKIQEPGKRTRIFEVELNMETHFIECSCKLFTRVGYLCSHAFFCLGICGIRTIPRQYVSNRWLKNAVERFSTLELGEISDRDATILSRRVQTQDCWFEFQGCLSDASGNADVLEYIKNGLSSMGKHITTTMKKPRTRLNSEQIEELIDSRVVNEITIQNPNKSNNKGSRKRIISGAEKSIGCNKRKMRKCATCQEYAYHDSRTCPEKT</sequence>
<proteinExistence type="predicted"/>
<organism evidence="3 4">
    <name type="scientific">Daucus carota subsp. sativus</name>
    <name type="common">Carrot</name>
    <dbReference type="NCBI Taxonomy" id="79200"/>
    <lineage>
        <taxon>Eukaryota</taxon>
        <taxon>Viridiplantae</taxon>
        <taxon>Streptophyta</taxon>
        <taxon>Embryophyta</taxon>
        <taxon>Tracheophyta</taxon>
        <taxon>Spermatophyta</taxon>
        <taxon>Magnoliopsida</taxon>
        <taxon>eudicotyledons</taxon>
        <taxon>Gunneridae</taxon>
        <taxon>Pentapetalae</taxon>
        <taxon>asterids</taxon>
        <taxon>campanulids</taxon>
        <taxon>Apiales</taxon>
        <taxon>Apiaceae</taxon>
        <taxon>Apioideae</taxon>
        <taxon>Scandiceae</taxon>
        <taxon>Daucinae</taxon>
        <taxon>Daucus</taxon>
        <taxon>Daucus sect. Daucus</taxon>
    </lineage>
</organism>
<dbReference type="InterPro" id="IPR007527">
    <property type="entry name" value="Znf_SWIM"/>
</dbReference>
<dbReference type="EMBL" id="CP093344">
    <property type="protein sequence ID" value="WOG86962.1"/>
    <property type="molecule type" value="Genomic_DNA"/>
</dbReference>
<dbReference type="InterPro" id="IPR018289">
    <property type="entry name" value="MULE_transposase_dom"/>
</dbReference>